<evidence type="ECO:0000313" key="5">
    <source>
        <dbReference type="Proteomes" id="UP001459277"/>
    </source>
</evidence>
<evidence type="ECO:0000256" key="2">
    <source>
        <dbReference type="ARBA" id="ARBA00024341"/>
    </source>
</evidence>
<proteinExistence type="inferred from homology"/>
<dbReference type="PANTHER" id="PTHR32295">
    <property type="entry name" value="IQ-DOMAIN 5-RELATED"/>
    <property type="match status" value="1"/>
</dbReference>
<evidence type="ECO:0000313" key="4">
    <source>
        <dbReference type="EMBL" id="KAK9990070.1"/>
    </source>
</evidence>
<comment type="caution">
    <text evidence="4">The sequence shown here is derived from an EMBL/GenBank/DDBJ whole genome shotgun (WGS) entry which is preliminary data.</text>
</comment>
<keyword evidence="5" id="KW-1185">Reference proteome</keyword>
<protein>
    <submittedName>
        <fullName evidence="4">Uncharacterized protein</fullName>
    </submittedName>
</protein>
<keyword evidence="1" id="KW-0112">Calmodulin-binding</keyword>
<gene>
    <name evidence="4" type="ORF">SO802_025055</name>
</gene>
<evidence type="ECO:0000256" key="1">
    <source>
        <dbReference type="ARBA" id="ARBA00022860"/>
    </source>
</evidence>
<dbReference type="Gene3D" id="1.20.5.190">
    <property type="match status" value="2"/>
</dbReference>
<sequence length="390" mass="44216">MAISKNLFNMVRKKFHKSSHTDTNLSNTSSSEEAVVREETANFEEDIAASPTPSSSQKKDLTKEDVKAIKIQSSFGGYLARKVFRAPKTKVKRLRKKRMGMPKNCFKIVQLKFGKSSQTNTSPSGSIEEINVIEETTYTSEEPYSAASSTQLFQKKDLTKEGIAAIKIQSFFTGHLVRKSLRARESIVKSSKKKRTGMSQKYFSTVQRKFRKRSQRDITSPQTHTSPNNSTEKSIDQEETIKFEDPNSAASSSSSPQMKDSTKEDVAAIKIQATFQGHRVRQTFRAHESIETSSKKKRIPSSSMEEEIVEKEATNFEDPNGATSSIPSFQMNYLTKEDIAAIKIQAIFRGHHARQTLQASESIVTRSEKERVRKPQNFYNIVQRRFLKRS</sequence>
<dbReference type="GO" id="GO:0005516">
    <property type="term" value="F:calmodulin binding"/>
    <property type="evidence" value="ECO:0007669"/>
    <property type="project" value="UniProtKB-KW"/>
</dbReference>
<feature type="region of interest" description="Disordered" evidence="3">
    <location>
        <begin position="15"/>
        <end position="62"/>
    </location>
</feature>
<dbReference type="PANTHER" id="PTHR32295:SF108">
    <property type="entry name" value="PROTEIN IQ-DOMAIN 20"/>
    <property type="match status" value="1"/>
</dbReference>
<dbReference type="InterPro" id="IPR000048">
    <property type="entry name" value="IQ_motif_EF-hand-BS"/>
</dbReference>
<dbReference type="PROSITE" id="PS50096">
    <property type="entry name" value="IQ"/>
    <property type="match status" value="4"/>
</dbReference>
<feature type="region of interest" description="Disordered" evidence="3">
    <location>
        <begin position="184"/>
        <end position="237"/>
    </location>
</feature>
<comment type="similarity">
    <text evidence="2">Belongs to the IQD family.</text>
</comment>
<accession>A0AAW2BYX9</accession>
<dbReference type="Proteomes" id="UP001459277">
    <property type="component" value="Unassembled WGS sequence"/>
</dbReference>
<feature type="compositionally biased region" description="Basic and acidic residues" evidence="3">
    <location>
        <begin position="285"/>
        <end position="294"/>
    </location>
</feature>
<feature type="compositionally biased region" description="Polar residues" evidence="3">
    <location>
        <begin position="217"/>
        <end position="232"/>
    </location>
</feature>
<evidence type="ECO:0000256" key="3">
    <source>
        <dbReference type="SAM" id="MobiDB-lite"/>
    </source>
</evidence>
<reference evidence="4 5" key="1">
    <citation type="submission" date="2024-01" db="EMBL/GenBank/DDBJ databases">
        <title>A telomere-to-telomere, gap-free genome of sweet tea (Lithocarpus litseifolius).</title>
        <authorList>
            <person name="Zhou J."/>
        </authorList>
    </citation>
    <scope>NUCLEOTIDE SEQUENCE [LARGE SCALE GENOMIC DNA]</scope>
    <source>
        <strain evidence="4">Zhou-2022a</strain>
        <tissue evidence="4">Leaf</tissue>
    </source>
</reference>
<feature type="region of interest" description="Disordered" evidence="3">
    <location>
        <begin position="244"/>
        <end position="263"/>
    </location>
</feature>
<feature type="region of interest" description="Disordered" evidence="3">
    <location>
        <begin position="285"/>
        <end position="304"/>
    </location>
</feature>
<dbReference type="Pfam" id="PF00612">
    <property type="entry name" value="IQ"/>
    <property type="match status" value="4"/>
</dbReference>
<organism evidence="4 5">
    <name type="scientific">Lithocarpus litseifolius</name>
    <dbReference type="NCBI Taxonomy" id="425828"/>
    <lineage>
        <taxon>Eukaryota</taxon>
        <taxon>Viridiplantae</taxon>
        <taxon>Streptophyta</taxon>
        <taxon>Embryophyta</taxon>
        <taxon>Tracheophyta</taxon>
        <taxon>Spermatophyta</taxon>
        <taxon>Magnoliopsida</taxon>
        <taxon>eudicotyledons</taxon>
        <taxon>Gunneridae</taxon>
        <taxon>Pentapetalae</taxon>
        <taxon>rosids</taxon>
        <taxon>fabids</taxon>
        <taxon>Fagales</taxon>
        <taxon>Fagaceae</taxon>
        <taxon>Lithocarpus</taxon>
    </lineage>
</organism>
<dbReference type="AlphaFoldDB" id="A0AAW2BYX9"/>
<name>A0AAW2BYX9_9ROSI</name>
<feature type="compositionally biased region" description="Polar residues" evidence="3">
    <location>
        <begin position="21"/>
        <end position="32"/>
    </location>
</feature>
<dbReference type="SMART" id="SM00015">
    <property type="entry name" value="IQ"/>
    <property type="match status" value="4"/>
</dbReference>
<feature type="compositionally biased region" description="Polar residues" evidence="3">
    <location>
        <begin position="197"/>
        <end position="207"/>
    </location>
</feature>
<dbReference type="EMBL" id="JAZDWU010000009">
    <property type="protein sequence ID" value="KAK9990070.1"/>
    <property type="molecule type" value="Genomic_DNA"/>
</dbReference>